<organism evidence="2 3">
    <name type="scientific">Streptomyces pyxinicus</name>
    <dbReference type="NCBI Taxonomy" id="2970331"/>
    <lineage>
        <taxon>Bacteria</taxon>
        <taxon>Bacillati</taxon>
        <taxon>Actinomycetota</taxon>
        <taxon>Actinomycetes</taxon>
        <taxon>Kitasatosporales</taxon>
        <taxon>Streptomycetaceae</taxon>
        <taxon>Streptomyces</taxon>
    </lineage>
</organism>
<evidence type="ECO:0000313" key="3">
    <source>
        <dbReference type="Proteomes" id="UP001205612"/>
    </source>
</evidence>
<dbReference type="Gene3D" id="1.10.10.60">
    <property type="entry name" value="Homeodomain-like"/>
    <property type="match status" value="1"/>
</dbReference>
<keyword evidence="3" id="KW-1185">Reference proteome</keyword>
<dbReference type="InterPro" id="IPR002514">
    <property type="entry name" value="Transposase_8"/>
</dbReference>
<dbReference type="Proteomes" id="UP001205612">
    <property type="component" value="Unassembled WGS sequence"/>
</dbReference>
<proteinExistence type="predicted"/>
<name>A0ABT2BB03_9ACTN</name>
<sequence length="96" mass="10954">MELRERAVRMYRTSDPKPQIKKLAVDLGVHPEALRGWIRQAEAEAEAGERDDRLTTDERAELAALRKENAQLKRANDVLRTASAFFAAQLDPTRPR</sequence>
<protein>
    <submittedName>
        <fullName evidence="2">Transposase</fullName>
    </submittedName>
</protein>
<accession>A0ABT2BB03</accession>
<dbReference type="InterPro" id="IPR009057">
    <property type="entry name" value="Homeodomain-like_sf"/>
</dbReference>
<keyword evidence="1" id="KW-0175">Coiled coil</keyword>
<dbReference type="SUPFAM" id="SSF46689">
    <property type="entry name" value="Homeodomain-like"/>
    <property type="match status" value="1"/>
</dbReference>
<dbReference type="EMBL" id="JANUGP010000036">
    <property type="protein sequence ID" value="MCS0605709.1"/>
    <property type="molecule type" value="Genomic_DNA"/>
</dbReference>
<evidence type="ECO:0000256" key="1">
    <source>
        <dbReference type="SAM" id="Coils"/>
    </source>
</evidence>
<gene>
    <name evidence="2" type="ORF">NX794_31575</name>
</gene>
<reference evidence="2 3" key="1">
    <citation type="submission" date="2022-08" db="EMBL/GenBank/DDBJ databases">
        <authorList>
            <person name="Somphong A."/>
            <person name="Phongsopitanun W."/>
        </authorList>
    </citation>
    <scope>NUCLEOTIDE SEQUENCE [LARGE SCALE GENOMIC DNA]</scope>
    <source>
        <strain evidence="2 3">LP11</strain>
    </source>
</reference>
<dbReference type="Pfam" id="PF01527">
    <property type="entry name" value="HTH_Tnp_1"/>
    <property type="match status" value="1"/>
</dbReference>
<evidence type="ECO:0000313" key="2">
    <source>
        <dbReference type="EMBL" id="MCS0605709.1"/>
    </source>
</evidence>
<feature type="coiled-coil region" evidence="1">
    <location>
        <begin position="55"/>
        <end position="82"/>
    </location>
</feature>
<comment type="caution">
    <text evidence="2">The sequence shown here is derived from an EMBL/GenBank/DDBJ whole genome shotgun (WGS) entry which is preliminary data.</text>
</comment>